<comment type="cofactor">
    <cofactor evidence="1">
        <name>pyridoxal 5'-phosphate</name>
        <dbReference type="ChEBI" id="CHEBI:597326"/>
    </cofactor>
</comment>
<organism evidence="11">
    <name type="scientific">Timema cristinae</name>
    <name type="common">Walking stick</name>
    <dbReference type="NCBI Taxonomy" id="61476"/>
    <lineage>
        <taxon>Eukaryota</taxon>
        <taxon>Metazoa</taxon>
        <taxon>Ecdysozoa</taxon>
        <taxon>Arthropoda</taxon>
        <taxon>Hexapoda</taxon>
        <taxon>Insecta</taxon>
        <taxon>Pterygota</taxon>
        <taxon>Neoptera</taxon>
        <taxon>Polyneoptera</taxon>
        <taxon>Phasmatodea</taxon>
        <taxon>Timematodea</taxon>
        <taxon>Timematoidea</taxon>
        <taxon>Timematidae</taxon>
        <taxon>Timema</taxon>
    </lineage>
</organism>
<dbReference type="Gene3D" id="3.90.1150.10">
    <property type="entry name" value="Aspartate Aminotransferase, domain 1"/>
    <property type="match status" value="1"/>
</dbReference>
<keyword evidence="4 8" id="KW-0032">Aminotransferase</keyword>
<feature type="domain" description="Aminotransferase class I/classII large" evidence="10">
    <location>
        <begin position="277"/>
        <end position="640"/>
    </location>
</feature>
<dbReference type="PRINTS" id="PR00799">
    <property type="entry name" value="TRANSAMINASE"/>
</dbReference>
<feature type="region of interest" description="Disordered" evidence="9">
    <location>
        <begin position="163"/>
        <end position="216"/>
    </location>
</feature>
<dbReference type="AlphaFoldDB" id="A0A7R9CPP5"/>
<accession>A0A7R9CPP5</accession>
<dbReference type="InterPro" id="IPR015424">
    <property type="entry name" value="PyrdxlP-dep_Trfase"/>
</dbReference>
<evidence type="ECO:0000256" key="6">
    <source>
        <dbReference type="ARBA" id="ARBA00022898"/>
    </source>
</evidence>
<dbReference type="Pfam" id="PF00155">
    <property type="entry name" value="Aminotran_1_2"/>
    <property type="match status" value="1"/>
</dbReference>
<dbReference type="FunFam" id="3.90.1150.10:FF:000001">
    <property type="entry name" value="Aspartate aminotransferase"/>
    <property type="match status" value="1"/>
</dbReference>
<evidence type="ECO:0000256" key="9">
    <source>
        <dbReference type="SAM" id="MobiDB-lite"/>
    </source>
</evidence>
<dbReference type="GO" id="GO:0005739">
    <property type="term" value="C:mitochondrion"/>
    <property type="evidence" value="ECO:0007669"/>
    <property type="project" value="TreeGrafter"/>
</dbReference>
<evidence type="ECO:0000256" key="5">
    <source>
        <dbReference type="ARBA" id="ARBA00022679"/>
    </source>
</evidence>
<comment type="similarity">
    <text evidence="2">Belongs to the class-I pyridoxal-phosphate-dependent aminotransferase family.</text>
</comment>
<dbReference type="GO" id="GO:0030170">
    <property type="term" value="F:pyridoxal phosphate binding"/>
    <property type="evidence" value="ECO:0007669"/>
    <property type="project" value="InterPro"/>
</dbReference>
<dbReference type="EC" id="2.6.1.1" evidence="8"/>
<dbReference type="Gene3D" id="3.40.640.10">
    <property type="entry name" value="Type I PLP-dependent aspartate aminotransferase-like (Major domain)"/>
    <property type="match status" value="1"/>
</dbReference>
<evidence type="ECO:0000256" key="4">
    <source>
        <dbReference type="ARBA" id="ARBA00022576"/>
    </source>
</evidence>
<dbReference type="PANTHER" id="PTHR11879:SF22">
    <property type="entry name" value="ASPARTATE AMINOTRANSFERASE, MITOCHONDRIAL"/>
    <property type="match status" value="1"/>
</dbReference>
<evidence type="ECO:0000313" key="11">
    <source>
        <dbReference type="EMBL" id="CAD7400224.1"/>
    </source>
</evidence>
<dbReference type="InterPro" id="IPR015421">
    <property type="entry name" value="PyrdxlP-dep_Trfase_major"/>
</dbReference>
<dbReference type="NCBIfam" id="NF006719">
    <property type="entry name" value="PRK09257.1"/>
    <property type="match status" value="1"/>
</dbReference>
<reference evidence="11" key="1">
    <citation type="submission" date="2020-11" db="EMBL/GenBank/DDBJ databases">
        <authorList>
            <person name="Tran Van P."/>
        </authorList>
    </citation>
    <scope>NUCLEOTIDE SEQUENCE</scope>
</reference>
<feature type="compositionally biased region" description="Basic and acidic residues" evidence="9">
    <location>
        <begin position="204"/>
        <end position="216"/>
    </location>
</feature>
<evidence type="ECO:0000256" key="1">
    <source>
        <dbReference type="ARBA" id="ARBA00001933"/>
    </source>
</evidence>
<keyword evidence="5 8" id="KW-0808">Transferase</keyword>
<keyword evidence="6" id="KW-0663">Pyridoxal phosphate</keyword>
<evidence type="ECO:0000256" key="2">
    <source>
        <dbReference type="ARBA" id="ARBA00007441"/>
    </source>
</evidence>
<gene>
    <name evidence="11" type="ORF">TCEB3V08_LOCUS5404</name>
</gene>
<dbReference type="SUPFAM" id="SSF53383">
    <property type="entry name" value="PLP-dependent transferases"/>
    <property type="match status" value="1"/>
</dbReference>
<sequence>MWRRAKSDTPSNPARRLRGVVRLKLIWPVFSKPVKMDLADVTCWESAGRAEQVHVGNFGAPGWYSSPDLLCQTNPAPWTRGVWVARNGKGVLSHSYSQEDCYDPTSTKGYGLQTFTLRWEFREREKSALRFRRQEKVEETIPKISLGGIKKVEEVIPRKPIRKKVCGGSKPNKDKSSEGKLKDERCASLKKEGKKDSKLGSSEDCGRLKSSKDGGRKVTSADICATVGQGSLSGSKPTKDDKAVKEKKGWWSDVKMGPPDAILGLTEAFNKSKDDRKVNVGVGAYRDDNGEPYVFSCIREAEKRLLAKARNKEYTPIVGTTEFCKLCIELALGEGSPPIKNGNYCAAQALSGTGALRIGAELIQRLSNGNKEIFFPTPTWGNHANIFTHAGLKINKYRHYDNKTNSFDYDASLQDIEKIPESSVVLFQACAHNPTGVDPSPKQWESLSKLVKQKKLLPFFDMAYQGFATGNFDNDAFAIRQFVKDGNQIMLAQSFAKNLGLYGERVGCFSIVTSSKEEAEILLSQIKIIIRGMYSSPPIHGQRLVVEVLKDPELRCIWECELEAISSRIINIRKDLRQKLEDLGSKKDWKHITDQIGMFCFTGLTEEQAVRLTKEFEIYLTKNGRISIAGVTSKNVDYIAKCMHEVTK</sequence>
<dbReference type="PROSITE" id="PS00105">
    <property type="entry name" value="AA_TRANSFER_CLASS_1"/>
    <property type="match status" value="1"/>
</dbReference>
<comment type="miscellaneous">
    <text evidence="8">In eukaryotes there are cytoplasmic, mitochondrial and chloroplastic isozymes.</text>
</comment>
<dbReference type="InterPro" id="IPR015422">
    <property type="entry name" value="PyrdxlP-dep_Trfase_small"/>
</dbReference>
<dbReference type="FunFam" id="3.40.640.10:FF:000066">
    <property type="entry name" value="Aspartate aminotransferase"/>
    <property type="match status" value="1"/>
</dbReference>
<comment type="catalytic activity">
    <reaction evidence="7 8">
        <text>L-aspartate + 2-oxoglutarate = oxaloacetate + L-glutamate</text>
        <dbReference type="Rhea" id="RHEA:21824"/>
        <dbReference type="ChEBI" id="CHEBI:16452"/>
        <dbReference type="ChEBI" id="CHEBI:16810"/>
        <dbReference type="ChEBI" id="CHEBI:29985"/>
        <dbReference type="ChEBI" id="CHEBI:29991"/>
        <dbReference type="EC" id="2.6.1.1"/>
    </reaction>
</comment>
<name>A0A7R9CPP5_TIMCR</name>
<dbReference type="EMBL" id="OC318019">
    <property type="protein sequence ID" value="CAD7400224.1"/>
    <property type="molecule type" value="Genomic_DNA"/>
</dbReference>
<protein>
    <recommendedName>
        <fullName evidence="8">Aspartate aminotransferase</fullName>
        <ecNumber evidence="8">2.6.1.1</ecNumber>
    </recommendedName>
</protein>
<comment type="subunit">
    <text evidence="3 8">Homodimer.</text>
</comment>
<feature type="compositionally biased region" description="Basic and acidic residues" evidence="9">
    <location>
        <begin position="171"/>
        <end position="198"/>
    </location>
</feature>
<evidence type="ECO:0000259" key="10">
    <source>
        <dbReference type="Pfam" id="PF00155"/>
    </source>
</evidence>
<dbReference type="InterPro" id="IPR004839">
    <property type="entry name" value="Aminotransferase_I/II_large"/>
</dbReference>
<dbReference type="PANTHER" id="PTHR11879">
    <property type="entry name" value="ASPARTATE AMINOTRANSFERASE"/>
    <property type="match status" value="1"/>
</dbReference>
<evidence type="ECO:0000256" key="7">
    <source>
        <dbReference type="ARBA" id="ARBA00049185"/>
    </source>
</evidence>
<dbReference type="InterPro" id="IPR004838">
    <property type="entry name" value="NHTrfase_class1_PyrdxlP-BS"/>
</dbReference>
<dbReference type="CDD" id="cd00609">
    <property type="entry name" value="AAT_like"/>
    <property type="match status" value="1"/>
</dbReference>
<dbReference type="InterPro" id="IPR000796">
    <property type="entry name" value="Asp_trans"/>
</dbReference>
<evidence type="ECO:0000256" key="8">
    <source>
        <dbReference type="RuleBase" id="RU000480"/>
    </source>
</evidence>
<dbReference type="GO" id="GO:0006533">
    <property type="term" value="P:L-aspartate catabolic process"/>
    <property type="evidence" value="ECO:0007669"/>
    <property type="project" value="TreeGrafter"/>
</dbReference>
<dbReference type="GO" id="GO:0004069">
    <property type="term" value="F:L-aspartate:2-oxoglutarate aminotransferase activity"/>
    <property type="evidence" value="ECO:0007669"/>
    <property type="project" value="UniProtKB-EC"/>
</dbReference>
<proteinExistence type="inferred from homology"/>
<evidence type="ECO:0000256" key="3">
    <source>
        <dbReference type="ARBA" id="ARBA00011738"/>
    </source>
</evidence>